<dbReference type="InterPro" id="IPR050791">
    <property type="entry name" value="Aldo-Keto_reductase"/>
</dbReference>
<organism evidence="3 4">
    <name type="scientific">Clonostachys rhizophaga</name>
    <dbReference type="NCBI Taxonomy" id="160324"/>
    <lineage>
        <taxon>Eukaryota</taxon>
        <taxon>Fungi</taxon>
        <taxon>Dikarya</taxon>
        <taxon>Ascomycota</taxon>
        <taxon>Pezizomycotina</taxon>
        <taxon>Sordariomycetes</taxon>
        <taxon>Hypocreomycetidae</taxon>
        <taxon>Hypocreales</taxon>
        <taxon>Bionectriaceae</taxon>
        <taxon>Clonostachys</taxon>
    </lineage>
</organism>
<dbReference type="EMBL" id="CABFNQ020000702">
    <property type="protein sequence ID" value="CAH0024901.1"/>
    <property type="molecule type" value="Genomic_DNA"/>
</dbReference>
<dbReference type="Pfam" id="PF00248">
    <property type="entry name" value="Aldo_ket_red"/>
    <property type="match status" value="1"/>
</dbReference>
<evidence type="ECO:0000259" key="2">
    <source>
        <dbReference type="Pfam" id="PF00248"/>
    </source>
</evidence>
<dbReference type="Gene3D" id="3.20.20.100">
    <property type="entry name" value="NADP-dependent oxidoreductase domain"/>
    <property type="match status" value="1"/>
</dbReference>
<dbReference type="GO" id="GO:0016491">
    <property type="term" value="F:oxidoreductase activity"/>
    <property type="evidence" value="ECO:0007669"/>
    <property type="project" value="UniProtKB-KW"/>
</dbReference>
<dbReference type="Proteomes" id="UP000696573">
    <property type="component" value="Unassembled WGS sequence"/>
</dbReference>
<protein>
    <recommendedName>
        <fullName evidence="2">NADP-dependent oxidoreductase domain-containing protein</fullName>
    </recommendedName>
</protein>
<gene>
    <name evidence="3" type="ORF">CRHIZ90672A_00005045</name>
</gene>
<dbReference type="InterPro" id="IPR036812">
    <property type="entry name" value="NAD(P)_OxRdtase_dom_sf"/>
</dbReference>
<comment type="caution">
    <text evidence="3">The sequence shown here is derived from an EMBL/GenBank/DDBJ whole genome shotgun (WGS) entry which is preliminary data.</text>
</comment>
<evidence type="ECO:0000313" key="3">
    <source>
        <dbReference type="EMBL" id="CAH0024901.1"/>
    </source>
</evidence>
<accession>A0A9N9VKC1</accession>
<dbReference type="PANTHER" id="PTHR43625">
    <property type="entry name" value="AFLATOXIN B1 ALDEHYDE REDUCTASE"/>
    <property type="match status" value="1"/>
</dbReference>
<feature type="domain" description="NADP-dependent oxidoreductase" evidence="2">
    <location>
        <begin position="23"/>
        <end position="319"/>
    </location>
</feature>
<reference evidence="3" key="1">
    <citation type="submission" date="2021-10" db="EMBL/GenBank/DDBJ databases">
        <authorList>
            <person name="Piombo E."/>
        </authorList>
    </citation>
    <scope>NUCLEOTIDE SEQUENCE</scope>
</reference>
<dbReference type="AlphaFoldDB" id="A0A9N9VKC1"/>
<dbReference type="InterPro" id="IPR023210">
    <property type="entry name" value="NADP_OxRdtase_dom"/>
</dbReference>
<proteinExistence type="predicted"/>
<keyword evidence="1" id="KW-0560">Oxidoreductase</keyword>
<dbReference type="PRINTS" id="PR00069">
    <property type="entry name" value="ALDKETRDTASE"/>
</dbReference>
<dbReference type="InterPro" id="IPR020471">
    <property type="entry name" value="AKR"/>
</dbReference>
<dbReference type="OrthoDB" id="37537at2759"/>
<sequence length="342" mass="38246">MPQTTSDPLLRRLGQNGPRVPAVGLGLMGVSMGYGPIDSDEQRLKLLDRAWELGCTSWDTADVYGDSETLIGKWFKLHPERRKDIFLATKFGLKEEPSGELTIDSSPENCKKCIKESLRRLGVEFVDLYYLHRPTVEIPIEKSVEAMKDLVQQGLVKYIGLSEVSSSTLRRAHAVFPISAVQVEYSPWTMDIEGPSGTFLLKTCEELEVSVFAFCPLGSGIMTGRYRSVADFGADDLRPSLPRYQEENLRKNLELVDKFGEIANKAGHKPSQMALAWLLAQSNNVFVIPGTKKVPYLEENWGAAYVELAAEENQQIRRLVTESSMSGERDKELGHYLDTAPL</sequence>
<name>A0A9N9VKC1_9HYPO</name>
<dbReference type="GO" id="GO:0005737">
    <property type="term" value="C:cytoplasm"/>
    <property type="evidence" value="ECO:0007669"/>
    <property type="project" value="TreeGrafter"/>
</dbReference>
<keyword evidence="4" id="KW-1185">Reference proteome</keyword>
<dbReference type="SUPFAM" id="SSF51430">
    <property type="entry name" value="NAD(P)-linked oxidoreductase"/>
    <property type="match status" value="1"/>
</dbReference>
<evidence type="ECO:0000313" key="4">
    <source>
        <dbReference type="Proteomes" id="UP000696573"/>
    </source>
</evidence>
<dbReference type="PANTHER" id="PTHR43625:SF40">
    <property type="entry name" value="ALDO-KETO REDUCTASE YAKC [NADP(+)]"/>
    <property type="match status" value="1"/>
</dbReference>
<evidence type="ECO:0000256" key="1">
    <source>
        <dbReference type="ARBA" id="ARBA00023002"/>
    </source>
</evidence>